<feature type="domain" description="C2H2-type" evidence="2">
    <location>
        <begin position="182"/>
        <end position="209"/>
    </location>
</feature>
<dbReference type="OrthoDB" id="5305647at2759"/>
<keyword evidence="4" id="KW-1185">Reference proteome</keyword>
<reference evidence="3" key="1">
    <citation type="journal article" date="2020" name="Stud. Mycol.">
        <title>101 Dothideomycetes genomes: a test case for predicting lifestyles and emergence of pathogens.</title>
        <authorList>
            <person name="Haridas S."/>
            <person name="Albert R."/>
            <person name="Binder M."/>
            <person name="Bloem J."/>
            <person name="Labutti K."/>
            <person name="Salamov A."/>
            <person name="Andreopoulos B."/>
            <person name="Baker S."/>
            <person name="Barry K."/>
            <person name="Bills G."/>
            <person name="Bluhm B."/>
            <person name="Cannon C."/>
            <person name="Castanera R."/>
            <person name="Culley D."/>
            <person name="Daum C."/>
            <person name="Ezra D."/>
            <person name="Gonzalez J."/>
            <person name="Henrissat B."/>
            <person name="Kuo A."/>
            <person name="Liang C."/>
            <person name="Lipzen A."/>
            <person name="Lutzoni F."/>
            <person name="Magnuson J."/>
            <person name="Mondo S."/>
            <person name="Nolan M."/>
            <person name="Ohm R."/>
            <person name="Pangilinan J."/>
            <person name="Park H.-J."/>
            <person name="Ramirez L."/>
            <person name="Alfaro M."/>
            <person name="Sun H."/>
            <person name="Tritt A."/>
            <person name="Yoshinaga Y."/>
            <person name="Zwiers L.-H."/>
            <person name="Turgeon B."/>
            <person name="Goodwin S."/>
            <person name="Spatafora J."/>
            <person name="Crous P."/>
            <person name="Grigoriev I."/>
        </authorList>
    </citation>
    <scope>NUCLEOTIDE SEQUENCE</scope>
    <source>
        <strain evidence="3">CBS 133067</strain>
    </source>
</reference>
<dbReference type="GO" id="GO:0006357">
    <property type="term" value="P:regulation of transcription by RNA polymerase II"/>
    <property type="evidence" value="ECO:0007669"/>
    <property type="project" value="TreeGrafter"/>
</dbReference>
<evidence type="ECO:0000256" key="1">
    <source>
        <dbReference type="SAM" id="MobiDB-lite"/>
    </source>
</evidence>
<dbReference type="SMART" id="SM00355">
    <property type="entry name" value="ZnF_C2H2"/>
    <property type="match status" value="3"/>
</dbReference>
<feature type="domain" description="C2H2-type" evidence="2">
    <location>
        <begin position="217"/>
        <end position="246"/>
    </location>
</feature>
<protein>
    <recommendedName>
        <fullName evidence="2">C2H2-type domain-containing protein</fullName>
    </recommendedName>
</protein>
<dbReference type="InterPro" id="IPR013087">
    <property type="entry name" value="Znf_C2H2_type"/>
</dbReference>
<evidence type="ECO:0000259" key="2">
    <source>
        <dbReference type="SMART" id="SM00355"/>
    </source>
</evidence>
<dbReference type="Gene3D" id="3.30.160.60">
    <property type="entry name" value="Classic Zinc Finger"/>
    <property type="match status" value="1"/>
</dbReference>
<dbReference type="EMBL" id="ML978122">
    <property type="protein sequence ID" value="KAF2103241.1"/>
    <property type="molecule type" value="Genomic_DNA"/>
</dbReference>
<sequence length="350" mass="39810">MRPITVATETFDFRPTQFVDRHERRSVALDSPARGSQATNGEGHSMALVRTSGESSEGPDPPERISSSVEHPALEKQPEPNREENTYALPRDGDSGDRWQSRSDTKQKLSEKRKRTSSPTFTTPPDRGSPDAYRKRHRIGAEDDQTNGDGEFICTIDQDCKDLTFNRRSEWKRHIEKHTRPYKCEEPNCDRLEGFTYGSGLTRHLREVHGKGANRSFFCPEANCKRHTGRPFSRTQNRDEHIRRVHSGPSLFTTSASRKEWTKDSARPSCVATSAETIEDLALLPQSENAVVIESTAFGKQRSSMLHISQQILVDLRETISSQQKQVRLQEKGIDRLEQLLLETQLAIKR</sequence>
<evidence type="ECO:0000313" key="4">
    <source>
        <dbReference type="Proteomes" id="UP000799772"/>
    </source>
</evidence>
<gene>
    <name evidence="3" type="ORF">NA57DRAFT_52767</name>
</gene>
<feature type="compositionally biased region" description="Basic and acidic residues" evidence="1">
    <location>
        <begin position="72"/>
        <end position="110"/>
    </location>
</feature>
<dbReference type="PANTHER" id="PTHR46179:SF24">
    <property type="entry name" value="C2H2-TYPE DOMAIN-CONTAINING PROTEIN"/>
    <property type="match status" value="1"/>
</dbReference>
<name>A0A9P4MA17_9PEZI</name>
<accession>A0A9P4MA17</accession>
<proteinExistence type="predicted"/>
<dbReference type="Proteomes" id="UP000799772">
    <property type="component" value="Unassembled WGS sequence"/>
</dbReference>
<comment type="caution">
    <text evidence="3">The sequence shown here is derived from an EMBL/GenBank/DDBJ whole genome shotgun (WGS) entry which is preliminary data.</text>
</comment>
<feature type="domain" description="C2H2-type" evidence="2">
    <location>
        <begin position="152"/>
        <end position="178"/>
    </location>
</feature>
<organism evidence="3 4">
    <name type="scientific">Rhizodiscina lignyota</name>
    <dbReference type="NCBI Taxonomy" id="1504668"/>
    <lineage>
        <taxon>Eukaryota</taxon>
        <taxon>Fungi</taxon>
        <taxon>Dikarya</taxon>
        <taxon>Ascomycota</taxon>
        <taxon>Pezizomycotina</taxon>
        <taxon>Dothideomycetes</taxon>
        <taxon>Pleosporomycetidae</taxon>
        <taxon>Aulographales</taxon>
        <taxon>Rhizodiscinaceae</taxon>
        <taxon>Rhizodiscina</taxon>
    </lineage>
</organism>
<dbReference type="PANTHER" id="PTHR46179">
    <property type="entry name" value="ZINC FINGER PROTEIN"/>
    <property type="match status" value="1"/>
</dbReference>
<feature type="region of interest" description="Disordered" evidence="1">
    <location>
        <begin position="22"/>
        <end position="133"/>
    </location>
</feature>
<dbReference type="InterPro" id="IPR036236">
    <property type="entry name" value="Znf_C2H2_sf"/>
</dbReference>
<evidence type="ECO:0000313" key="3">
    <source>
        <dbReference type="EMBL" id="KAF2103241.1"/>
    </source>
</evidence>
<dbReference type="GO" id="GO:0005634">
    <property type="term" value="C:nucleus"/>
    <property type="evidence" value="ECO:0007669"/>
    <property type="project" value="TreeGrafter"/>
</dbReference>
<dbReference type="InterPro" id="IPR051061">
    <property type="entry name" value="Zinc_finger_trans_reg"/>
</dbReference>
<dbReference type="SUPFAM" id="SSF57667">
    <property type="entry name" value="beta-beta-alpha zinc fingers"/>
    <property type="match status" value="1"/>
</dbReference>
<dbReference type="AlphaFoldDB" id="A0A9P4MA17"/>